<dbReference type="InterPro" id="IPR051820">
    <property type="entry name" value="FAD-binding_MO"/>
</dbReference>
<keyword evidence="3" id="KW-0274">FAD</keyword>
<evidence type="ECO:0000256" key="3">
    <source>
        <dbReference type="ARBA" id="ARBA00022827"/>
    </source>
</evidence>
<dbReference type="SUPFAM" id="SSF51905">
    <property type="entry name" value="FAD/NAD(P)-binding domain"/>
    <property type="match status" value="2"/>
</dbReference>
<accession>A0A1Z5STG1</accession>
<dbReference type="PANTHER" id="PTHR43872:SF1">
    <property type="entry name" value="MONOOXYGENASE, PUTATIVE (AFU_ORTHOLOGUE AFUA_8G02570)-RELATED"/>
    <property type="match status" value="1"/>
</dbReference>
<dbReference type="SUPFAM" id="SSF48208">
    <property type="entry name" value="Six-hairpin glycosidases"/>
    <property type="match status" value="1"/>
</dbReference>
<keyword evidence="2" id="KW-0285">Flavoprotein</keyword>
<dbReference type="VEuPathDB" id="FungiDB:BTJ68_13604"/>
<keyword evidence="6" id="KW-0503">Monooxygenase</keyword>
<dbReference type="GO" id="GO:0050660">
    <property type="term" value="F:flavin adenine dinucleotide binding"/>
    <property type="evidence" value="ECO:0007669"/>
    <property type="project" value="InterPro"/>
</dbReference>
<dbReference type="OrthoDB" id="66881at2759"/>
<dbReference type="Pfam" id="PF00743">
    <property type="entry name" value="FMO-like"/>
    <property type="match status" value="1"/>
</dbReference>
<dbReference type="AlphaFoldDB" id="A0A1Z5STG1"/>
<evidence type="ECO:0000313" key="8">
    <source>
        <dbReference type="Proteomes" id="UP000194280"/>
    </source>
</evidence>
<dbReference type="STRING" id="1157616.A0A1Z5STG1"/>
<comment type="caution">
    <text evidence="7">The sequence shown here is derived from an EMBL/GenBank/DDBJ whole genome shotgun (WGS) entry which is preliminary data.</text>
</comment>
<dbReference type="InParanoid" id="A0A1Z5STG1"/>
<evidence type="ECO:0000313" key="7">
    <source>
        <dbReference type="EMBL" id="OTA24017.1"/>
    </source>
</evidence>
<dbReference type="Gene3D" id="1.50.10.20">
    <property type="match status" value="1"/>
</dbReference>
<dbReference type="InterPro" id="IPR005198">
    <property type="entry name" value="Glyco_hydro_76"/>
</dbReference>
<name>A0A1Z5STG1_HORWE</name>
<dbReference type="PANTHER" id="PTHR43872">
    <property type="entry name" value="MONOOXYGENASE, PUTATIVE (AFU_ORTHOLOGUE AFUA_8G02570)-RELATED"/>
    <property type="match status" value="1"/>
</dbReference>
<dbReference type="Gene3D" id="3.50.50.60">
    <property type="entry name" value="FAD/NAD(P)-binding domain"/>
    <property type="match status" value="2"/>
</dbReference>
<gene>
    <name evidence="7" type="ORF">BTJ68_13604</name>
</gene>
<dbReference type="GO" id="GO:0004499">
    <property type="term" value="F:N,N-dimethylaniline monooxygenase activity"/>
    <property type="evidence" value="ECO:0007669"/>
    <property type="project" value="InterPro"/>
</dbReference>
<evidence type="ECO:0000256" key="1">
    <source>
        <dbReference type="ARBA" id="ARBA00001974"/>
    </source>
</evidence>
<dbReference type="FunFam" id="3.50.50.60:FF:000228">
    <property type="entry name" value="FAD-containing monooxygenase EthA"/>
    <property type="match status" value="1"/>
</dbReference>
<dbReference type="Pfam" id="PF03663">
    <property type="entry name" value="Glyco_hydro_76"/>
    <property type="match status" value="1"/>
</dbReference>
<proteinExistence type="predicted"/>
<evidence type="ECO:0000256" key="2">
    <source>
        <dbReference type="ARBA" id="ARBA00022630"/>
    </source>
</evidence>
<reference evidence="7 8" key="1">
    <citation type="submission" date="2017-01" db="EMBL/GenBank/DDBJ databases">
        <title>The recent genome duplication of the halophilic yeast Hortaea werneckii: insights from long-read sequencing.</title>
        <authorList>
            <person name="Sinha S."/>
            <person name="Flibotte S."/>
            <person name="Neira M."/>
            <person name="Lenassi M."/>
            <person name="Gostincar C."/>
            <person name="Stajich J.E."/>
            <person name="Nislow C.E."/>
        </authorList>
    </citation>
    <scope>NUCLEOTIDE SEQUENCE [LARGE SCALE GENOMIC DNA]</scope>
    <source>
        <strain evidence="7 8">EXF-2000</strain>
    </source>
</reference>
<dbReference type="InterPro" id="IPR036188">
    <property type="entry name" value="FAD/NAD-bd_sf"/>
</dbReference>
<evidence type="ECO:0008006" key="9">
    <source>
        <dbReference type="Google" id="ProtNLM"/>
    </source>
</evidence>
<dbReference type="Proteomes" id="UP000194280">
    <property type="component" value="Unassembled WGS sequence"/>
</dbReference>
<keyword evidence="5" id="KW-0560">Oxidoreductase</keyword>
<dbReference type="InterPro" id="IPR008928">
    <property type="entry name" value="6-hairpin_glycosidase_sf"/>
</dbReference>
<evidence type="ECO:0000256" key="5">
    <source>
        <dbReference type="ARBA" id="ARBA00023002"/>
    </source>
</evidence>
<organism evidence="7 8">
    <name type="scientific">Hortaea werneckii EXF-2000</name>
    <dbReference type="NCBI Taxonomy" id="1157616"/>
    <lineage>
        <taxon>Eukaryota</taxon>
        <taxon>Fungi</taxon>
        <taxon>Dikarya</taxon>
        <taxon>Ascomycota</taxon>
        <taxon>Pezizomycotina</taxon>
        <taxon>Dothideomycetes</taxon>
        <taxon>Dothideomycetidae</taxon>
        <taxon>Mycosphaerellales</taxon>
        <taxon>Teratosphaeriaceae</taxon>
        <taxon>Hortaea</taxon>
    </lineage>
</organism>
<dbReference type="GO" id="GO:0050661">
    <property type="term" value="F:NADP binding"/>
    <property type="evidence" value="ECO:0007669"/>
    <property type="project" value="InterPro"/>
</dbReference>
<protein>
    <recommendedName>
        <fullName evidence="9">FAD/NAD(P)-binding domain-containing protein</fullName>
    </recommendedName>
</protein>
<keyword evidence="4" id="KW-0521">NADP</keyword>
<evidence type="ECO:0000256" key="4">
    <source>
        <dbReference type="ARBA" id="ARBA00022857"/>
    </source>
</evidence>
<keyword evidence="8" id="KW-1185">Reference proteome</keyword>
<evidence type="ECO:0000256" key="6">
    <source>
        <dbReference type="ARBA" id="ARBA00023033"/>
    </source>
</evidence>
<dbReference type="GO" id="GO:0005975">
    <property type="term" value="P:carbohydrate metabolic process"/>
    <property type="evidence" value="ECO:0007669"/>
    <property type="project" value="InterPro"/>
</dbReference>
<sequence length="694" mass="78386">MKDAYGTTPCGGLWWDKPHTYVNAIANELFLDVAAHLANRAFRKSYYLDWARREWAWFQGSGMINSESTINDGLDLDTCENNGGTVWSYNQGVILGGLTELSRATGDDSYITRAKEIADAAIAALTEDGILHDPCEPDCGGDGSQFKGVFARNLQILQKASPEDRYASFLDANADSIWEHNREAIPDSWRPTNIMAAGQTIHDYDVIIVGAGISGINFAYRLQEKCPDLSYCILEGRHEIGGTWSLFKYPGIRSDSDLYTFGFSWRPWNEQSSIAEGPRIIKYMKESAAMYGIDKKINFHHKVDKANWSSSERNWTLDVTANKTEKKTYRGKFFMLCTGYYDYNEPLKTVIPGLDQFQGKVMHPQFWDTEYDYSDKNVVIIGSGATAITLLPNIAPKARQVTILQRSPSYVLSQPKQDGLERLIRGLFWWSKPVEHKLIRWKWLLVPFLLSQFAYKFPLRARKVFSGIIDKQLPSHVSRDPHFNPSYNPFEQRVCLCPDGDFYQALREGKGSIETGVIDTVTPNSIKLVNGKELHPDMIVTATGLKVRFAGGVNVSVDGNPYPFADKFIWKGQMLEDLPNAAFVVGYVDASWTLGADATAQMICRILNQMKREGVDEVIPRRTEEEKKNMTEEPLLKLQSTYVKKAKDALPKAGSTGQWKARSYYYKDIMMAWFGDIKGGMEWRHAPSYSASAS</sequence>
<dbReference type="EMBL" id="MUNK01000264">
    <property type="protein sequence ID" value="OTA24017.1"/>
    <property type="molecule type" value="Genomic_DNA"/>
</dbReference>
<dbReference type="InterPro" id="IPR020946">
    <property type="entry name" value="Flavin_mOase-like"/>
</dbReference>
<comment type="cofactor">
    <cofactor evidence="1">
        <name>FAD</name>
        <dbReference type="ChEBI" id="CHEBI:57692"/>
    </cofactor>
</comment>